<evidence type="ECO:0000256" key="5">
    <source>
        <dbReference type="SAM" id="SignalP"/>
    </source>
</evidence>
<reference evidence="7 8" key="1">
    <citation type="submission" date="2021-01" db="EMBL/GenBank/DDBJ databases">
        <title>Chromosome sequence of Serratia proteamaculans strain 94 rif-r, isolated from spoiled beef.</title>
        <authorList>
            <person name="Zaytseva Y.V."/>
            <person name="Iablokov S.N."/>
            <person name="Klyukina A."/>
        </authorList>
    </citation>
    <scope>NUCLEOTIDE SEQUENCE [LARGE SCALE GENOMIC DNA]</scope>
    <source>
        <strain evidence="7 8">94 rif-r</strain>
    </source>
</reference>
<comment type="similarity">
    <text evidence="2">Belongs to the fimbrial protein family.</text>
</comment>
<keyword evidence="3 5" id="KW-0732">Signal</keyword>
<keyword evidence="4" id="KW-0281">Fimbrium</keyword>
<evidence type="ECO:0000313" key="8">
    <source>
        <dbReference type="Proteomes" id="UP000596176"/>
    </source>
</evidence>
<dbReference type="InterPro" id="IPR000259">
    <property type="entry name" value="Adhesion_dom_fimbrial"/>
</dbReference>
<evidence type="ECO:0000259" key="6">
    <source>
        <dbReference type="Pfam" id="PF00419"/>
    </source>
</evidence>
<evidence type="ECO:0000313" key="7">
    <source>
        <dbReference type="EMBL" id="QQX52288.1"/>
    </source>
</evidence>
<feature type="signal peptide" evidence="5">
    <location>
        <begin position="1"/>
        <end position="22"/>
    </location>
</feature>
<proteinExistence type="inferred from homology"/>
<protein>
    <submittedName>
        <fullName evidence="7">Type 1 fimbrial protein</fullName>
    </submittedName>
</protein>
<dbReference type="AlphaFoldDB" id="A0A7U0N4R2"/>
<evidence type="ECO:0000256" key="1">
    <source>
        <dbReference type="ARBA" id="ARBA00004561"/>
    </source>
</evidence>
<feature type="domain" description="Fimbrial-type adhesion" evidence="6">
    <location>
        <begin position="33"/>
        <end position="141"/>
    </location>
</feature>
<dbReference type="InterPro" id="IPR008966">
    <property type="entry name" value="Adhesion_dom_sf"/>
</dbReference>
<dbReference type="Proteomes" id="UP000596176">
    <property type="component" value="Chromosome"/>
</dbReference>
<dbReference type="GO" id="GO:0009289">
    <property type="term" value="C:pilus"/>
    <property type="evidence" value="ECO:0007669"/>
    <property type="project" value="UniProtKB-SubCell"/>
</dbReference>
<dbReference type="PANTHER" id="PTHR33420">
    <property type="entry name" value="FIMBRIAL SUBUNIT ELFA-RELATED"/>
    <property type="match status" value="1"/>
</dbReference>
<dbReference type="EMBL" id="CP068391">
    <property type="protein sequence ID" value="QQX52288.1"/>
    <property type="molecule type" value="Genomic_DNA"/>
</dbReference>
<dbReference type="Gene3D" id="2.60.40.1090">
    <property type="entry name" value="Fimbrial-type adhesion domain"/>
    <property type="match status" value="1"/>
</dbReference>
<evidence type="ECO:0000256" key="3">
    <source>
        <dbReference type="ARBA" id="ARBA00022729"/>
    </source>
</evidence>
<gene>
    <name evidence="7" type="ORF">JKX24_19170</name>
</gene>
<evidence type="ECO:0000256" key="2">
    <source>
        <dbReference type="ARBA" id="ARBA00006671"/>
    </source>
</evidence>
<dbReference type="InterPro" id="IPR036937">
    <property type="entry name" value="Adhesion_dom_fimbrial_sf"/>
</dbReference>
<dbReference type="InterPro" id="IPR050263">
    <property type="entry name" value="Bact_Fimbrial_Adh_Pro"/>
</dbReference>
<dbReference type="SUPFAM" id="SSF49401">
    <property type="entry name" value="Bacterial adhesins"/>
    <property type="match status" value="1"/>
</dbReference>
<dbReference type="GO" id="GO:0043709">
    <property type="term" value="P:cell adhesion involved in single-species biofilm formation"/>
    <property type="evidence" value="ECO:0007669"/>
    <property type="project" value="TreeGrafter"/>
</dbReference>
<organism evidence="7 8">
    <name type="scientific">Serratia proteamaculans</name>
    <dbReference type="NCBI Taxonomy" id="28151"/>
    <lineage>
        <taxon>Bacteria</taxon>
        <taxon>Pseudomonadati</taxon>
        <taxon>Pseudomonadota</taxon>
        <taxon>Gammaproteobacteria</taxon>
        <taxon>Enterobacterales</taxon>
        <taxon>Yersiniaceae</taxon>
        <taxon>Serratia</taxon>
    </lineage>
</organism>
<accession>A0A7U0N4R2</accession>
<comment type="subcellular location">
    <subcellularLocation>
        <location evidence="1">Fimbrium</location>
    </subcellularLocation>
</comment>
<dbReference type="PANTHER" id="PTHR33420:SF3">
    <property type="entry name" value="FIMBRIAL SUBUNIT ELFA"/>
    <property type="match status" value="1"/>
</dbReference>
<name>A0A7U0N4R2_SERPR</name>
<evidence type="ECO:0000256" key="4">
    <source>
        <dbReference type="ARBA" id="ARBA00023263"/>
    </source>
</evidence>
<dbReference type="Pfam" id="PF00419">
    <property type="entry name" value="Fimbrial"/>
    <property type="match status" value="1"/>
</dbReference>
<sequence>MFRFRSSCFTPCLWAICGFSVAASAHQGQGLVNMQGSIVDVPCAIAVSSRDQSIDLAVLPVGQLMRDGQGPVSPFSIQLVNCSLQQMRPGRADWTQFRVTFAGEVTDSALFGSTGQAEGMGIQITDAAGNVAQSGVPMPPGALVPGDTRLDYSLRLVGTHQILRAGAYRTTVRFKMDYY</sequence>
<feature type="chain" id="PRO_5031470375" evidence="5">
    <location>
        <begin position="23"/>
        <end position="179"/>
    </location>
</feature>